<dbReference type="InterPro" id="IPR036237">
    <property type="entry name" value="Xyl_isomerase-like_sf"/>
</dbReference>
<sequence>MQLSDHSHITYCTNIHPGENWSAHFAQLQQYVPAVKQEVSPDKPFGIGLRLSNTASLELSKEGALDEFKSWLKAQDCYVFTMNGFPYGGFHHTVVKDHVHTPDWTTSDRVFYTIRLFRLLASLLPEGMEGGISTAPLSYKLWHVRCETEKAAIMETTTLHILQVVEQLVRIHRSGGPSMHLDIEPEPDGMMENTQEFLDWYLHYLLPLGIPFLEDKFGMTAAAAATAIRNHVQLCYDVCHFALVYESAENILQQLQQHGLKVGKLQISAALKALMPADVKAREAVVNVFREFNEPTYLHQVIARKADGYLHYPDLPQALEDAANPAVEEWRSHFHVPVFIDSYGVLSSTRSDIEKVLQLQRKQPFTQHLEVETYTWDVLPAELKVPMDKSVSRELRWVLQQLELPVM</sequence>
<dbReference type="NCBIfam" id="NF035939">
    <property type="entry name" value="TIM_EboE"/>
    <property type="match status" value="1"/>
</dbReference>
<accession>A0A6B9ZGU8</accession>
<proteinExistence type="predicted"/>
<protein>
    <submittedName>
        <fullName evidence="1">Metabolite traffic protein EboE</fullName>
    </submittedName>
</protein>
<name>A0A6B9ZGU8_9BACT</name>
<evidence type="ECO:0000313" key="2">
    <source>
        <dbReference type="Proteomes" id="UP000476411"/>
    </source>
</evidence>
<dbReference type="EMBL" id="CP048113">
    <property type="protein sequence ID" value="QHS60979.1"/>
    <property type="molecule type" value="Genomic_DNA"/>
</dbReference>
<gene>
    <name evidence="1" type="primary">eboE</name>
    <name evidence="1" type="ORF">GWR21_15660</name>
</gene>
<dbReference type="Proteomes" id="UP000476411">
    <property type="component" value="Chromosome"/>
</dbReference>
<dbReference type="KEGG" id="chih:GWR21_15660"/>
<evidence type="ECO:0000313" key="1">
    <source>
        <dbReference type="EMBL" id="QHS60979.1"/>
    </source>
</evidence>
<dbReference type="RefSeq" id="WP_162332662.1">
    <property type="nucleotide sequence ID" value="NZ_CP048113.1"/>
</dbReference>
<reference evidence="1 2" key="1">
    <citation type="submission" date="2020-01" db="EMBL/GenBank/DDBJ databases">
        <title>Complete genome sequence of Chitinophaga sp. H33E-04 isolated from quinoa roots.</title>
        <authorList>
            <person name="Weon H.-Y."/>
            <person name="Lee S.A."/>
        </authorList>
    </citation>
    <scope>NUCLEOTIDE SEQUENCE [LARGE SCALE GENOMIC DNA]</scope>
    <source>
        <strain evidence="1 2">H33E-04</strain>
    </source>
</reference>
<keyword evidence="2" id="KW-1185">Reference proteome</keyword>
<dbReference type="SUPFAM" id="SSF51658">
    <property type="entry name" value="Xylose isomerase-like"/>
    <property type="match status" value="1"/>
</dbReference>
<organism evidence="1 2">
    <name type="scientific">Chitinophaga agri</name>
    <dbReference type="NCBI Taxonomy" id="2703787"/>
    <lineage>
        <taxon>Bacteria</taxon>
        <taxon>Pseudomonadati</taxon>
        <taxon>Bacteroidota</taxon>
        <taxon>Chitinophagia</taxon>
        <taxon>Chitinophagales</taxon>
        <taxon>Chitinophagaceae</taxon>
        <taxon>Chitinophaga</taxon>
    </lineage>
</organism>
<dbReference type="AlphaFoldDB" id="A0A6B9ZGU8"/>